<evidence type="ECO:0000259" key="1">
    <source>
        <dbReference type="Pfam" id="PF06743"/>
    </source>
</evidence>
<sequence length="617" mass="71265">MFLRLNPLKRCLNALNCDLNVLSVKCISNSVYSRGSDHLLDGFDGFGRPKTSTTDICTDLKANPNDNQFISDRFFRKEVLQTVFSLSQNMVKGNRSLSELIESSDWQVLCQTIEDNVSHMKNRELINTLHSFLVMNISAEDVLIQCLENDILWRAKHMTLKDLLVCLQYHVRYQTTDQQKRVVNEMIINLVTKLDTAEDDDDIIQMLSLWQSLSPQIIEGMESMAIEMIGRSNERAFKLESLSYILVLLSQMNRRTKPLIDAVVNRFTYESIDPIHYREKYLIRMLSSLNQLNYVDINFLKKTSDLLCNRKFLDVCAPSDRRDLLVAISHSNWSYPRLLNEYIEKITDTNNDFSPQDYLVFVSTAARLHSRSNYLNEVLFNYVIPYVRREDLDPHSWLLYVWSLSILGCVPLIHVKSVMNHEFYNQLMNCNDSQSEDTLNYKQIIHKLKLLNIKGVAELEMNEKIDFQPIVGKNHETIKREATVEKFRKNVFKTLVTFGPNFETNISTPFGFSIDAEFIANKDNEFLSLQEYGVLGADPSNSVRDLPQGFQRCALMCFGFKDSLLGESGLIGTHELSIRLLRRMGYNVIAINQTSLPFVRGVQINERLKAIINKSFD</sequence>
<dbReference type="EMBL" id="OC879141">
    <property type="protein sequence ID" value="CAD7641018.1"/>
    <property type="molecule type" value="Genomic_DNA"/>
</dbReference>
<dbReference type="OrthoDB" id="6501018at2759"/>
<reference evidence="2" key="1">
    <citation type="submission" date="2020-11" db="EMBL/GenBank/DDBJ databases">
        <authorList>
            <person name="Tran Van P."/>
        </authorList>
    </citation>
    <scope>NUCLEOTIDE SEQUENCE</scope>
</reference>
<evidence type="ECO:0000313" key="2">
    <source>
        <dbReference type="EMBL" id="CAD7641018.1"/>
    </source>
</evidence>
<dbReference type="AlphaFoldDB" id="A0A7R9QCQ7"/>
<gene>
    <name evidence="2" type="ORF">OSB1V03_LOCUS18469</name>
</gene>
<dbReference type="Proteomes" id="UP000759131">
    <property type="component" value="Unassembled WGS sequence"/>
</dbReference>
<name>A0A7R9QCQ7_9ACAR</name>
<keyword evidence="3" id="KW-1185">Reference proteome</keyword>
<dbReference type="GO" id="GO:0044528">
    <property type="term" value="P:regulation of mitochondrial mRNA stability"/>
    <property type="evidence" value="ECO:0007669"/>
    <property type="project" value="InterPro"/>
</dbReference>
<dbReference type="EMBL" id="CAJPIZ010024566">
    <property type="protein sequence ID" value="CAG2118518.1"/>
    <property type="molecule type" value="Genomic_DNA"/>
</dbReference>
<feature type="domain" description="FAST kinase leucine-rich" evidence="1">
    <location>
        <begin position="391"/>
        <end position="427"/>
    </location>
</feature>
<proteinExistence type="predicted"/>
<organism evidence="2">
    <name type="scientific">Medioppia subpectinata</name>
    <dbReference type="NCBI Taxonomy" id="1979941"/>
    <lineage>
        <taxon>Eukaryota</taxon>
        <taxon>Metazoa</taxon>
        <taxon>Ecdysozoa</taxon>
        <taxon>Arthropoda</taxon>
        <taxon>Chelicerata</taxon>
        <taxon>Arachnida</taxon>
        <taxon>Acari</taxon>
        <taxon>Acariformes</taxon>
        <taxon>Sarcoptiformes</taxon>
        <taxon>Oribatida</taxon>
        <taxon>Brachypylina</taxon>
        <taxon>Oppioidea</taxon>
        <taxon>Oppiidae</taxon>
        <taxon>Medioppia</taxon>
    </lineage>
</organism>
<dbReference type="Pfam" id="PF06743">
    <property type="entry name" value="FAST_1"/>
    <property type="match status" value="1"/>
</dbReference>
<dbReference type="InterPro" id="IPR010622">
    <property type="entry name" value="FAST_Leu-rich"/>
</dbReference>
<protein>
    <recommendedName>
        <fullName evidence="1">FAST kinase leucine-rich domain-containing protein</fullName>
    </recommendedName>
</protein>
<evidence type="ECO:0000313" key="3">
    <source>
        <dbReference type="Proteomes" id="UP000759131"/>
    </source>
</evidence>
<accession>A0A7R9QCQ7</accession>